<keyword evidence="4 7" id="KW-1133">Transmembrane helix</keyword>
<keyword evidence="2" id="KW-1003">Cell membrane</keyword>
<dbReference type="AlphaFoldDB" id="A0A833H1D2"/>
<dbReference type="SUPFAM" id="SSF103481">
    <property type="entry name" value="Multidrug resistance efflux transporter EmrE"/>
    <property type="match status" value="1"/>
</dbReference>
<dbReference type="Proteomes" id="UP000460298">
    <property type="component" value="Unassembled WGS sequence"/>
</dbReference>
<feature type="transmembrane region" description="Helical" evidence="7">
    <location>
        <begin position="84"/>
        <end position="105"/>
    </location>
</feature>
<keyword evidence="5 7" id="KW-0472">Membrane</keyword>
<proteinExistence type="inferred from homology"/>
<dbReference type="EMBL" id="WBUI01000010">
    <property type="protein sequence ID" value="KAB2932250.1"/>
    <property type="molecule type" value="Genomic_DNA"/>
</dbReference>
<evidence type="ECO:0000313" key="9">
    <source>
        <dbReference type="Proteomes" id="UP000460298"/>
    </source>
</evidence>
<evidence type="ECO:0000256" key="5">
    <source>
        <dbReference type="ARBA" id="ARBA00023136"/>
    </source>
</evidence>
<dbReference type="PANTHER" id="PTHR30561">
    <property type="entry name" value="SMR FAMILY PROTON-DEPENDENT DRUG EFFLUX TRANSPORTER SUGE"/>
    <property type="match status" value="1"/>
</dbReference>
<organism evidence="8 9">
    <name type="scientific">Leptonema illini</name>
    <dbReference type="NCBI Taxonomy" id="183"/>
    <lineage>
        <taxon>Bacteria</taxon>
        <taxon>Pseudomonadati</taxon>
        <taxon>Spirochaetota</taxon>
        <taxon>Spirochaetia</taxon>
        <taxon>Leptospirales</taxon>
        <taxon>Leptospiraceae</taxon>
        <taxon>Leptonema</taxon>
    </lineage>
</organism>
<gene>
    <name evidence="8" type="ORF">F9K24_11650</name>
</gene>
<sequence length="131" mass="14385">MRKWTVNCPPIWRTEMSAIGIGIFLLAIVLNAAANILMKASAVNRGEGWQDQILNPFMIAGLASFGLAFLAYRQVLLKGIPLSIAYPIMTTAGFIIVLAASHFVFHEKLDWQQWTGIALLVGGIWLIAGKM</sequence>
<evidence type="ECO:0000256" key="3">
    <source>
        <dbReference type="ARBA" id="ARBA00022692"/>
    </source>
</evidence>
<dbReference type="InterPro" id="IPR000390">
    <property type="entry name" value="Small_drug/metabolite_transptr"/>
</dbReference>
<comment type="subcellular location">
    <subcellularLocation>
        <location evidence="1 6">Cell membrane</location>
        <topology evidence="1 6">Multi-pass membrane protein</topology>
    </subcellularLocation>
</comment>
<evidence type="ECO:0000256" key="2">
    <source>
        <dbReference type="ARBA" id="ARBA00022475"/>
    </source>
</evidence>
<dbReference type="InterPro" id="IPR045324">
    <property type="entry name" value="Small_multidrug_res"/>
</dbReference>
<evidence type="ECO:0000313" key="8">
    <source>
        <dbReference type="EMBL" id="KAB2932250.1"/>
    </source>
</evidence>
<dbReference type="Gene3D" id="1.10.3730.20">
    <property type="match status" value="1"/>
</dbReference>
<accession>A0A833H1D2</accession>
<dbReference type="InterPro" id="IPR037185">
    <property type="entry name" value="EmrE-like"/>
</dbReference>
<reference evidence="8 9" key="1">
    <citation type="submission" date="2019-10" db="EMBL/GenBank/DDBJ databases">
        <title>Extracellular Electron Transfer in a Candidatus Methanoperedens spp. Enrichment Culture.</title>
        <authorList>
            <person name="Berger S."/>
            <person name="Rangel Shaw D."/>
            <person name="Berben T."/>
            <person name="In 'T Zandt M."/>
            <person name="Frank J."/>
            <person name="Reimann J."/>
            <person name="Jetten M.S.M."/>
            <person name="Welte C.U."/>
        </authorList>
    </citation>
    <scope>NUCLEOTIDE SEQUENCE [LARGE SCALE GENOMIC DNA]</scope>
    <source>
        <strain evidence="8">SB12</strain>
    </source>
</reference>
<dbReference type="GO" id="GO:0022857">
    <property type="term" value="F:transmembrane transporter activity"/>
    <property type="evidence" value="ECO:0007669"/>
    <property type="project" value="InterPro"/>
</dbReference>
<dbReference type="GO" id="GO:0005886">
    <property type="term" value="C:plasma membrane"/>
    <property type="evidence" value="ECO:0007669"/>
    <property type="project" value="UniProtKB-SubCell"/>
</dbReference>
<comment type="caution">
    <text evidence="8">The sequence shown here is derived from an EMBL/GenBank/DDBJ whole genome shotgun (WGS) entry which is preliminary data.</text>
</comment>
<evidence type="ECO:0000256" key="7">
    <source>
        <dbReference type="SAM" id="Phobius"/>
    </source>
</evidence>
<comment type="similarity">
    <text evidence="6">Belongs to the drug/metabolite transporter (DMT) superfamily. Small multidrug resistance (SMR) (TC 2.A.7.1) family.</text>
</comment>
<evidence type="ECO:0000256" key="6">
    <source>
        <dbReference type="RuleBase" id="RU003942"/>
    </source>
</evidence>
<protein>
    <submittedName>
        <fullName evidence="8">EamA family transporter</fullName>
    </submittedName>
</protein>
<evidence type="ECO:0000256" key="4">
    <source>
        <dbReference type="ARBA" id="ARBA00022989"/>
    </source>
</evidence>
<feature type="transmembrane region" description="Helical" evidence="7">
    <location>
        <begin position="111"/>
        <end position="128"/>
    </location>
</feature>
<dbReference type="Pfam" id="PF00893">
    <property type="entry name" value="Multi_Drug_Res"/>
    <property type="match status" value="1"/>
</dbReference>
<name>A0A833H1D2_9LEPT</name>
<dbReference type="PANTHER" id="PTHR30561:SF9">
    <property type="entry name" value="4-AMINO-4-DEOXY-L-ARABINOSE-PHOSPHOUNDECAPRENOL FLIPPASE SUBUNIT ARNF-RELATED"/>
    <property type="match status" value="1"/>
</dbReference>
<evidence type="ECO:0000256" key="1">
    <source>
        <dbReference type="ARBA" id="ARBA00004651"/>
    </source>
</evidence>
<keyword evidence="3 6" id="KW-0812">Transmembrane</keyword>
<feature type="transmembrane region" description="Helical" evidence="7">
    <location>
        <begin position="53"/>
        <end position="72"/>
    </location>
</feature>
<feature type="transmembrane region" description="Helical" evidence="7">
    <location>
        <begin position="12"/>
        <end position="33"/>
    </location>
</feature>